<sequence>MQMCGFVCSDHHKLTIQCLEDLERGKITRLIICMPPRHSKTLTANELFSSWWFGKHPDHEIMATTYSQERADDNGRKVRNRCQGKMHRTLFPGCVISKDSEAVNRFNTTTGGAYYGIGVGGPATGRGANLLLIDDPFKNREEADSETRRKHIKRWYSDDIYTRLMPGGRIVVIMTRWHEDDLVGWLLDEHQHENWHVLRLPALAEDDDQLGRKRGEPLWPSFFPLERLEKIKKTLGERSWNALYQQRPAPEEGNIFKRRWFHRRYDYRNPPKFIRIINSWDTATSEEEDAAWSVGEVWGEALDGFYLLNVVRAQVEFPELLKMVRTMYNSTAQKPSAVLVEDKSSGRQVCQTIRRDSTIPIIPINPPKGYGKVVRAKLVSPICEAERVVLPYDAPWLPDYEDELFMFPNSKNADQVDAKTQALSYLTDNTLTAGMDLS</sequence>
<evidence type="ECO:0000313" key="4">
    <source>
        <dbReference type="Proteomes" id="UP000434052"/>
    </source>
</evidence>
<reference evidence="3 4" key="1">
    <citation type="submission" date="2018-06" db="EMBL/GenBank/DDBJ databases">
        <title>Complete genome of Desulfovibrio marinus P48SEP.</title>
        <authorList>
            <person name="Crispim J.S."/>
            <person name="Vidigal P.M.P."/>
            <person name="Silva L.C.F."/>
            <person name="Araujo L.C."/>
            <person name="Laguardia C.N."/>
            <person name="Dias R.S."/>
            <person name="Sousa M.P."/>
            <person name="Paula S.O."/>
            <person name="Silva C."/>
        </authorList>
    </citation>
    <scope>NUCLEOTIDE SEQUENCE [LARGE SCALE GENOMIC DNA]</scope>
    <source>
        <strain evidence="3 4">P48SEP</strain>
    </source>
</reference>
<dbReference type="EMBL" id="QMIF01000002">
    <property type="protein sequence ID" value="TVM35620.1"/>
    <property type="molecule type" value="Genomic_DNA"/>
</dbReference>
<comment type="caution">
    <text evidence="3">The sequence shown here is derived from an EMBL/GenBank/DDBJ whole genome shotgun (WGS) entry which is preliminary data.</text>
</comment>
<evidence type="ECO:0000313" key="3">
    <source>
        <dbReference type="EMBL" id="TVM35620.1"/>
    </source>
</evidence>
<keyword evidence="1" id="KW-1188">Viral release from host cell</keyword>
<dbReference type="Pfam" id="PF03237">
    <property type="entry name" value="Terminase_6N"/>
    <property type="match status" value="1"/>
</dbReference>
<accession>A0A6P1ZJX7</accession>
<dbReference type="NCBIfam" id="TIGR01630">
    <property type="entry name" value="psiM2_ORF9"/>
    <property type="match status" value="1"/>
</dbReference>
<evidence type="ECO:0000259" key="2">
    <source>
        <dbReference type="Pfam" id="PF17289"/>
    </source>
</evidence>
<organism evidence="3 4">
    <name type="scientific">Oceanidesulfovibrio marinus</name>
    <dbReference type="NCBI Taxonomy" id="370038"/>
    <lineage>
        <taxon>Bacteria</taxon>
        <taxon>Pseudomonadati</taxon>
        <taxon>Thermodesulfobacteriota</taxon>
        <taxon>Desulfovibrionia</taxon>
        <taxon>Desulfovibrionales</taxon>
        <taxon>Desulfovibrionaceae</taxon>
        <taxon>Oceanidesulfovibrio</taxon>
    </lineage>
</organism>
<protein>
    <submittedName>
        <fullName evidence="3">Terminase</fullName>
    </submittedName>
</protein>
<dbReference type="InterPro" id="IPR035421">
    <property type="entry name" value="Terminase_6C"/>
</dbReference>
<dbReference type="InterPro" id="IPR006517">
    <property type="entry name" value="Phage_terminase_lsu-like_C"/>
</dbReference>
<feature type="domain" description="Terminase large subunit gp17-like C-terminal" evidence="2">
    <location>
        <begin position="279"/>
        <end position="425"/>
    </location>
</feature>
<dbReference type="AlphaFoldDB" id="A0A6P1ZJX7"/>
<dbReference type="Proteomes" id="UP000434052">
    <property type="component" value="Unassembled WGS sequence"/>
</dbReference>
<name>A0A6P1ZJX7_9BACT</name>
<gene>
    <name evidence="3" type="ORF">DQK91_02850</name>
</gene>
<proteinExistence type="predicted"/>
<dbReference type="Pfam" id="PF17289">
    <property type="entry name" value="Terminase_6C"/>
    <property type="match status" value="1"/>
</dbReference>
<evidence type="ECO:0000256" key="1">
    <source>
        <dbReference type="ARBA" id="ARBA00022612"/>
    </source>
</evidence>